<protein>
    <recommendedName>
        <fullName evidence="4 13">Tetraacyldisaccharide 4'-kinase</fullName>
        <ecNumber evidence="3 13">2.7.1.130</ecNumber>
    </recommendedName>
    <alternativeName>
        <fullName evidence="12 13">Lipid A 4'-kinase</fullName>
    </alternativeName>
</protein>
<reference evidence="14 15" key="1">
    <citation type="submission" date="2023-07" db="EMBL/GenBank/DDBJ databases">
        <title>Genomic Encyclopedia of Type Strains, Phase IV (KMG-IV): sequencing the most valuable type-strain genomes for metagenomic binning, comparative biology and taxonomic classification.</title>
        <authorList>
            <person name="Goeker M."/>
        </authorList>
    </citation>
    <scope>NUCLEOTIDE SEQUENCE [LARGE SCALE GENOMIC DNA]</scope>
    <source>
        <strain evidence="14 15">B6-8</strain>
    </source>
</reference>
<comment type="similarity">
    <text evidence="13">Belongs to the LpxK family.</text>
</comment>
<dbReference type="Proteomes" id="UP001241603">
    <property type="component" value="Unassembled WGS sequence"/>
</dbReference>
<keyword evidence="7 13" id="KW-0808">Transferase</keyword>
<evidence type="ECO:0000256" key="10">
    <source>
        <dbReference type="ARBA" id="ARBA00022840"/>
    </source>
</evidence>
<evidence type="ECO:0000313" key="15">
    <source>
        <dbReference type="Proteomes" id="UP001241603"/>
    </source>
</evidence>
<dbReference type="RefSeq" id="WP_266350891.1">
    <property type="nucleotide sequence ID" value="NZ_JAPKNG010000007.1"/>
</dbReference>
<evidence type="ECO:0000256" key="11">
    <source>
        <dbReference type="ARBA" id="ARBA00023098"/>
    </source>
</evidence>
<evidence type="ECO:0000256" key="6">
    <source>
        <dbReference type="ARBA" id="ARBA00022556"/>
    </source>
</evidence>
<comment type="catalytic activity">
    <reaction evidence="13">
        <text>a lipid A disaccharide + ATP = a lipid IVA + ADP + H(+)</text>
        <dbReference type="Rhea" id="RHEA:67840"/>
        <dbReference type="ChEBI" id="CHEBI:15378"/>
        <dbReference type="ChEBI" id="CHEBI:30616"/>
        <dbReference type="ChEBI" id="CHEBI:176343"/>
        <dbReference type="ChEBI" id="CHEBI:176425"/>
        <dbReference type="ChEBI" id="CHEBI:456216"/>
        <dbReference type="EC" id="2.7.1.130"/>
    </reaction>
</comment>
<keyword evidence="15" id="KW-1185">Reference proteome</keyword>
<evidence type="ECO:0000313" key="14">
    <source>
        <dbReference type="EMBL" id="MDQ0440004.1"/>
    </source>
</evidence>
<dbReference type="PANTHER" id="PTHR42724">
    <property type="entry name" value="TETRAACYLDISACCHARIDE 4'-KINASE"/>
    <property type="match status" value="1"/>
</dbReference>
<comment type="function">
    <text evidence="1 13">Transfers the gamma-phosphate of ATP to the 4'-position of a tetraacyldisaccharide 1-phosphate intermediate (termed DS-1-P) to form tetraacyldisaccharide 1,4'-bis-phosphate (lipid IVA).</text>
</comment>
<feature type="binding site" evidence="13">
    <location>
        <begin position="55"/>
        <end position="62"/>
    </location>
    <ligand>
        <name>ATP</name>
        <dbReference type="ChEBI" id="CHEBI:30616"/>
    </ligand>
</feature>
<name>A0ABU0HCG1_9HYPH</name>
<dbReference type="GO" id="GO:0009029">
    <property type="term" value="F:lipid-A 4'-kinase activity"/>
    <property type="evidence" value="ECO:0007669"/>
    <property type="project" value="UniProtKB-EC"/>
</dbReference>
<evidence type="ECO:0000256" key="1">
    <source>
        <dbReference type="ARBA" id="ARBA00002274"/>
    </source>
</evidence>
<evidence type="ECO:0000256" key="8">
    <source>
        <dbReference type="ARBA" id="ARBA00022741"/>
    </source>
</evidence>
<dbReference type="NCBIfam" id="TIGR00682">
    <property type="entry name" value="lpxK"/>
    <property type="match status" value="1"/>
</dbReference>
<dbReference type="EC" id="2.7.1.130" evidence="3 13"/>
<evidence type="ECO:0000256" key="9">
    <source>
        <dbReference type="ARBA" id="ARBA00022777"/>
    </source>
</evidence>
<proteinExistence type="inferred from homology"/>
<comment type="caution">
    <text evidence="14">The sequence shown here is derived from an EMBL/GenBank/DDBJ whole genome shotgun (WGS) entry which is preliminary data.</text>
</comment>
<evidence type="ECO:0000256" key="12">
    <source>
        <dbReference type="ARBA" id="ARBA00029757"/>
    </source>
</evidence>
<dbReference type="PANTHER" id="PTHR42724:SF1">
    <property type="entry name" value="TETRAACYLDISACCHARIDE 4'-KINASE, MITOCHONDRIAL-RELATED"/>
    <property type="match status" value="1"/>
</dbReference>
<comment type="pathway">
    <text evidence="2 13">Glycolipid biosynthesis; lipid IV(A) biosynthesis; lipid IV(A) from (3R)-3-hydroxytetradecanoyl-[acyl-carrier-protein] and UDP-N-acetyl-alpha-D-glucosamine: step 6/6.</text>
</comment>
<evidence type="ECO:0000256" key="13">
    <source>
        <dbReference type="HAMAP-Rule" id="MF_00409"/>
    </source>
</evidence>
<gene>
    <name evidence="13" type="primary">lpxK</name>
    <name evidence="14" type="ORF">QO014_004417</name>
</gene>
<dbReference type="InterPro" id="IPR027417">
    <property type="entry name" value="P-loop_NTPase"/>
</dbReference>
<evidence type="ECO:0000256" key="5">
    <source>
        <dbReference type="ARBA" id="ARBA00022516"/>
    </source>
</evidence>
<dbReference type="HAMAP" id="MF_00409">
    <property type="entry name" value="LpxK"/>
    <property type="match status" value="1"/>
</dbReference>
<accession>A0ABU0HCG1</accession>
<dbReference type="EMBL" id="JAUSVO010000007">
    <property type="protein sequence ID" value="MDQ0440004.1"/>
    <property type="molecule type" value="Genomic_DNA"/>
</dbReference>
<keyword evidence="10 13" id="KW-0067">ATP-binding</keyword>
<keyword evidence="11 13" id="KW-0443">Lipid metabolism</keyword>
<sequence>MKWQAPRFWWRQRSSLPALALAPVAALWSAVAGRRMRRAPSARASVPVICVGNFVVGGAGKTPTALALARICMGLGLAPGFLTRGYGGSAREPLMVDRKLHDAARVGDEALLLAEAGPVVVSPDRPAGLPLLQRAGVDIIIMDDGFQNPALAKDLALLVVDGATGIGNGWVMPSGPLRAPLRTQLARADALVIVGPGEPGDRMLRRGARAGRPVLRARLMPALQRDWGTEPYLAFAGIGRPEKFFNSLDRAGAPIGDVKAFPDHYVYTAEDARMLLGRAETEGLRLITTAKDFARLSRAEGEVARLRQWTEVFEVRMVFENEELLASLITAVMRRASPR</sequence>
<keyword evidence="9 13" id="KW-0418">Kinase</keyword>
<keyword evidence="5 13" id="KW-0444">Lipid biosynthesis</keyword>
<evidence type="ECO:0000256" key="7">
    <source>
        <dbReference type="ARBA" id="ARBA00022679"/>
    </source>
</evidence>
<evidence type="ECO:0000256" key="3">
    <source>
        <dbReference type="ARBA" id="ARBA00012071"/>
    </source>
</evidence>
<dbReference type="Pfam" id="PF02606">
    <property type="entry name" value="LpxK"/>
    <property type="match status" value="1"/>
</dbReference>
<keyword evidence="8 13" id="KW-0547">Nucleotide-binding</keyword>
<keyword evidence="6 13" id="KW-0441">Lipid A biosynthesis</keyword>
<evidence type="ECO:0000256" key="2">
    <source>
        <dbReference type="ARBA" id="ARBA00004870"/>
    </source>
</evidence>
<dbReference type="InterPro" id="IPR003758">
    <property type="entry name" value="LpxK"/>
</dbReference>
<dbReference type="SUPFAM" id="SSF52540">
    <property type="entry name" value="P-loop containing nucleoside triphosphate hydrolases"/>
    <property type="match status" value="1"/>
</dbReference>
<evidence type="ECO:0000256" key="4">
    <source>
        <dbReference type="ARBA" id="ARBA00016436"/>
    </source>
</evidence>
<organism evidence="14 15">
    <name type="scientific">Kaistia dalseonensis</name>
    <dbReference type="NCBI Taxonomy" id="410840"/>
    <lineage>
        <taxon>Bacteria</taxon>
        <taxon>Pseudomonadati</taxon>
        <taxon>Pseudomonadota</taxon>
        <taxon>Alphaproteobacteria</taxon>
        <taxon>Hyphomicrobiales</taxon>
        <taxon>Kaistiaceae</taxon>
        <taxon>Kaistia</taxon>
    </lineage>
</organism>